<feature type="transmembrane region" description="Helical" evidence="7">
    <location>
        <begin position="12"/>
        <end position="37"/>
    </location>
</feature>
<evidence type="ECO:0000256" key="6">
    <source>
        <dbReference type="ARBA" id="ARBA00023136"/>
    </source>
</evidence>
<evidence type="ECO:0000256" key="5">
    <source>
        <dbReference type="ARBA" id="ARBA00022989"/>
    </source>
</evidence>
<keyword evidence="6 7" id="KW-0472">Membrane</keyword>
<protein>
    <recommendedName>
        <fullName evidence="7">UPF0056 membrane protein</fullName>
    </recommendedName>
</protein>
<keyword evidence="3" id="KW-1003">Cell membrane</keyword>
<proteinExistence type="inferred from homology"/>
<keyword evidence="5 7" id="KW-1133">Transmembrane helix</keyword>
<evidence type="ECO:0000256" key="3">
    <source>
        <dbReference type="ARBA" id="ARBA00022475"/>
    </source>
</evidence>
<comment type="caution">
    <text evidence="7">Lacks conserved residue(s) required for the propagation of feature annotation.</text>
</comment>
<dbReference type="InterPro" id="IPR002771">
    <property type="entry name" value="Multi_antbiot-R_MarC"/>
</dbReference>
<evidence type="ECO:0000313" key="10">
    <source>
        <dbReference type="Proteomes" id="UP001157017"/>
    </source>
</evidence>
<sequence length="262" mass="28027">MSGALASVVDLRLLGSVFVTLFVIMDPPGTVPIFLALTGSMTARQRVRAARQAVCVAFAVILAFAVFGRALLDYLHISLPALQGPAACCCCSSPSSLLTGKDEAPGQAEGVNVALVPLGTPLLAGPGAIVATMVFVQRGHGRATAWVAIVIGVLLVHVALWLAMRFAGRIHRVLGEGGTTLVTRIAGLLLSAIAVQWSPTPSARSSPDRASPRRVPPCRPGRRVRPRCRARWLRRARRRRRLVVWVRPPAGPARRRGAGRRR</sequence>
<dbReference type="NCBIfam" id="TIGR00427">
    <property type="entry name" value="NAAT family transporter"/>
    <property type="match status" value="1"/>
</dbReference>
<evidence type="ECO:0000313" key="9">
    <source>
        <dbReference type="EMBL" id="GMA88477.1"/>
    </source>
</evidence>
<name>A0ABQ6JL14_9ACTN</name>
<dbReference type="Proteomes" id="UP001157017">
    <property type="component" value="Unassembled WGS sequence"/>
</dbReference>
<reference evidence="10" key="1">
    <citation type="journal article" date="2019" name="Int. J. Syst. Evol. Microbiol.">
        <title>The Global Catalogue of Microorganisms (GCM) 10K type strain sequencing project: providing services to taxonomists for standard genome sequencing and annotation.</title>
        <authorList>
            <consortium name="The Broad Institute Genomics Platform"/>
            <consortium name="The Broad Institute Genome Sequencing Center for Infectious Disease"/>
            <person name="Wu L."/>
            <person name="Ma J."/>
        </authorList>
    </citation>
    <scope>NUCLEOTIDE SEQUENCE [LARGE SCALE GENOMIC DNA]</scope>
    <source>
        <strain evidence="10">NBRC 108730</strain>
    </source>
</reference>
<keyword evidence="4 7" id="KW-0812">Transmembrane</keyword>
<gene>
    <name evidence="9" type="ORF">GCM10025868_37270</name>
</gene>
<evidence type="ECO:0000256" key="4">
    <source>
        <dbReference type="ARBA" id="ARBA00022692"/>
    </source>
</evidence>
<dbReference type="EMBL" id="BSUZ01000001">
    <property type="protein sequence ID" value="GMA88477.1"/>
    <property type="molecule type" value="Genomic_DNA"/>
</dbReference>
<comment type="similarity">
    <text evidence="2 7">Belongs to the UPF0056 (MarC) family.</text>
</comment>
<evidence type="ECO:0000256" key="7">
    <source>
        <dbReference type="RuleBase" id="RU362048"/>
    </source>
</evidence>
<dbReference type="Pfam" id="PF01914">
    <property type="entry name" value="MarC"/>
    <property type="match status" value="1"/>
</dbReference>
<evidence type="ECO:0000256" key="1">
    <source>
        <dbReference type="ARBA" id="ARBA00004651"/>
    </source>
</evidence>
<comment type="subcellular location">
    <subcellularLocation>
        <location evidence="1 7">Cell membrane</location>
        <topology evidence="1 7">Multi-pass membrane protein</topology>
    </subcellularLocation>
</comment>
<feature type="transmembrane region" description="Helical" evidence="7">
    <location>
        <begin position="49"/>
        <end position="72"/>
    </location>
</feature>
<comment type="caution">
    <text evidence="9">The sequence shown here is derived from an EMBL/GenBank/DDBJ whole genome shotgun (WGS) entry which is preliminary data.</text>
</comment>
<organism evidence="9 10">
    <name type="scientific">Angustibacter aerolatus</name>
    <dbReference type="NCBI Taxonomy" id="1162965"/>
    <lineage>
        <taxon>Bacteria</taxon>
        <taxon>Bacillati</taxon>
        <taxon>Actinomycetota</taxon>
        <taxon>Actinomycetes</taxon>
        <taxon>Kineosporiales</taxon>
        <taxon>Kineosporiaceae</taxon>
    </lineage>
</organism>
<evidence type="ECO:0000256" key="2">
    <source>
        <dbReference type="ARBA" id="ARBA00009784"/>
    </source>
</evidence>
<keyword evidence="10" id="KW-1185">Reference proteome</keyword>
<dbReference type="PANTHER" id="PTHR33508">
    <property type="entry name" value="UPF0056 MEMBRANE PROTEIN YHCE"/>
    <property type="match status" value="1"/>
</dbReference>
<accession>A0ABQ6JL14</accession>
<feature type="transmembrane region" description="Helical" evidence="7">
    <location>
        <begin position="114"/>
        <end position="136"/>
    </location>
</feature>
<evidence type="ECO:0000256" key="8">
    <source>
        <dbReference type="SAM" id="MobiDB-lite"/>
    </source>
</evidence>
<feature type="region of interest" description="Disordered" evidence="8">
    <location>
        <begin position="199"/>
        <end position="223"/>
    </location>
</feature>
<dbReference type="PANTHER" id="PTHR33508:SF1">
    <property type="entry name" value="UPF0056 MEMBRANE PROTEIN YHCE"/>
    <property type="match status" value="1"/>
</dbReference>
<feature type="transmembrane region" description="Helical" evidence="7">
    <location>
        <begin position="143"/>
        <end position="164"/>
    </location>
</feature>